<name>A0A3D9URA1_9MICO</name>
<proteinExistence type="predicted"/>
<reference evidence="2 3" key="1">
    <citation type="submission" date="2018-08" db="EMBL/GenBank/DDBJ databases">
        <title>Sequencing the genomes of 1000 actinobacteria strains.</title>
        <authorList>
            <person name="Klenk H.-P."/>
        </authorList>
    </citation>
    <scope>NUCLEOTIDE SEQUENCE [LARGE SCALE GENOMIC DNA]</scope>
    <source>
        <strain evidence="2 3">DSM 22967</strain>
    </source>
</reference>
<organism evidence="2 3">
    <name type="scientific">Calidifontibacter indicus</name>
    <dbReference type="NCBI Taxonomy" id="419650"/>
    <lineage>
        <taxon>Bacteria</taxon>
        <taxon>Bacillati</taxon>
        <taxon>Actinomycetota</taxon>
        <taxon>Actinomycetes</taxon>
        <taxon>Micrococcales</taxon>
        <taxon>Dermacoccaceae</taxon>
        <taxon>Calidifontibacter</taxon>
    </lineage>
</organism>
<dbReference type="AlphaFoldDB" id="A0A3D9URA1"/>
<keyword evidence="1" id="KW-0472">Membrane</keyword>
<dbReference type="OrthoDB" id="5244396at2"/>
<protein>
    <submittedName>
        <fullName evidence="2">ABC-2 family transporter</fullName>
    </submittedName>
</protein>
<comment type="caution">
    <text evidence="2">The sequence shown here is derived from an EMBL/GenBank/DDBJ whole genome shotgun (WGS) entry which is preliminary data.</text>
</comment>
<dbReference type="PANTHER" id="PTHR37305:SF1">
    <property type="entry name" value="MEMBRANE PROTEIN"/>
    <property type="match status" value="1"/>
</dbReference>
<keyword evidence="1" id="KW-1133">Transmembrane helix</keyword>
<sequence>MGRAIKAEVQKMLTTKLWWGMAIAVFACGALFALFLGLILGGDNPENSGIPTMNPREIATSTYTGGVGFGYTLLMVIGIMTIGAEYRHKTITGTLLAFPRRPQMITAKVVALLAFGVFYGLVFLIGSVSVGFTVLSARGLDAFPEPGALVRSLLLVLLVLGLWALIGLGLGVLIPNQVAAILTGVGIAFIVEPLLGLLISQVSFGETIAKFFPSYATNAVLGATSSGEGAQSLLNWWEGSLVLLAYAAVFVGIGTWLTNRRDVS</sequence>
<dbReference type="PROSITE" id="PS51257">
    <property type="entry name" value="PROKAR_LIPOPROTEIN"/>
    <property type="match status" value="1"/>
</dbReference>
<dbReference type="PANTHER" id="PTHR37305">
    <property type="entry name" value="INTEGRAL MEMBRANE PROTEIN-RELATED"/>
    <property type="match status" value="1"/>
</dbReference>
<feature type="transmembrane region" description="Helical" evidence="1">
    <location>
        <begin position="181"/>
        <end position="204"/>
    </location>
</feature>
<evidence type="ECO:0000313" key="3">
    <source>
        <dbReference type="Proteomes" id="UP000256253"/>
    </source>
</evidence>
<feature type="transmembrane region" description="Helical" evidence="1">
    <location>
        <begin position="105"/>
        <end position="132"/>
    </location>
</feature>
<feature type="transmembrane region" description="Helical" evidence="1">
    <location>
        <begin position="152"/>
        <end position="174"/>
    </location>
</feature>
<dbReference type="Proteomes" id="UP000256253">
    <property type="component" value="Unassembled WGS sequence"/>
</dbReference>
<feature type="transmembrane region" description="Helical" evidence="1">
    <location>
        <begin position="21"/>
        <end position="42"/>
    </location>
</feature>
<keyword evidence="1" id="KW-0812">Transmembrane</keyword>
<dbReference type="Pfam" id="PF12730">
    <property type="entry name" value="ABC2_membrane_4"/>
    <property type="match status" value="1"/>
</dbReference>
<gene>
    <name evidence="2" type="ORF">DFJ65_2931</name>
</gene>
<dbReference type="RefSeq" id="WP_115923633.1">
    <property type="nucleotide sequence ID" value="NZ_QTUA01000001.1"/>
</dbReference>
<feature type="transmembrane region" description="Helical" evidence="1">
    <location>
        <begin position="62"/>
        <end position="84"/>
    </location>
</feature>
<evidence type="ECO:0000313" key="2">
    <source>
        <dbReference type="EMBL" id="REF31847.1"/>
    </source>
</evidence>
<dbReference type="EMBL" id="QTUA01000001">
    <property type="protein sequence ID" value="REF31847.1"/>
    <property type="molecule type" value="Genomic_DNA"/>
</dbReference>
<evidence type="ECO:0000256" key="1">
    <source>
        <dbReference type="SAM" id="Phobius"/>
    </source>
</evidence>
<accession>A0A3D9URA1</accession>
<feature type="transmembrane region" description="Helical" evidence="1">
    <location>
        <begin position="241"/>
        <end position="258"/>
    </location>
</feature>
<keyword evidence="3" id="KW-1185">Reference proteome</keyword>